<dbReference type="AlphaFoldDB" id="A0A258DEI0"/>
<name>A0A258DEI0_CAUVI</name>
<evidence type="ECO:0000313" key="4">
    <source>
        <dbReference type="Proteomes" id="UP000215616"/>
    </source>
</evidence>
<feature type="region of interest" description="Disordered" evidence="1">
    <location>
        <begin position="20"/>
        <end position="40"/>
    </location>
</feature>
<proteinExistence type="predicted"/>
<feature type="signal peptide" evidence="2">
    <location>
        <begin position="1"/>
        <end position="20"/>
    </location>
</feature>
<gene>
    <name evidence="3" type="ORF">B7Z12_02885</name>
</gene>
<evidence type="ECO:0000256" key="2">
    <source>
        <dbReference type="SAM" id="SignalP"/>
    </source>
</evidence>
<dbReference type="Proteomes" id="UP000215616">
    <property type="component" value="Unassembled WGS sequence"/>
</dbReference>
<feature type="compositionally biased region" description="Polar residues" evidence="1">
    <location>
        <begin position="66"/>
        <end position="76"/>
    </location>
</feature>
<evidence type="ECO:0000256" key="1">
    <source>
        <dbReference type="SAM" id="MobiDB-lite"/>
    </source>
</evidence>
<protein>
    <recommendedName>
        <fullName evidence="5">Lipoprotein</fullName>
    </recommendedName>
</protein>
<keyword evidence="2" id="KW-0732">Signal</keyword>
<organism evidence="3 4">
    <name type="scientific">Caulobacter vibrioides</name>
    <name type="common">Caulobacter crescentus</name>
    <dbReference type="NCBI Taxonomy" id="155892"/>
    <lineage>
        <taxon>Bacteria</taxon>
        <taxon>Pseudomonadati</taxon>
        <taxon>Pseudomonadota</taxon>
        <taxon>Alphaproteobacteria</taxon>
        <taxon>Caulobacterales</taxon>
        <taxon>Caulobacteraceae</taxon>
        <taxon>Caulobacter</taxon>
    </lineage>
</organism>
<feature type="chain" id="PRO_5013147103" description="Lipoprotein" evidence="2">
    <location>
        <begin position="21"/>
        <end position="144"/>
    </location>
</feature>
<feature type="region of interest" description="Disordered" evidence="1">
    <location>
        <begin position="66"/>
        <end position="88"/>
    </location>
</feature>
<evidence type="ECO:0000313" key="3">
    <source>
        <dbReference type="EMBL" id="OYX05673.1"/>
    </source>
</evidence>
<comment type="caution">
    <text evidence="3">The sequence shown here is derived from an EMBL/GenBank/DDBJ whole genome shotgun (WGS) entry which is preliminary data.</text>
</comment>
<accession>A0A258DEI0</accession>
<sequence length="144" mass="15213">MRHALLIAAALLLAACEAPMGSSEEAPPPADAPVTFGPDYSGDFDALGTEPFWAVKVRAESVTLTRPDQPEVTTANPGVRADGEQGVWDGTAGEQRLVLRLTPGECSDGMSDRRYGYVAEVWIDGETLRGCAAKTDALAAQPRP</sequence>
<evidence type="ECO:0008006" key="5">
    <source>
        <dbReference type="Google" id="ProtNLM"/>
    </source>
</evidence>
<dbReference type="PROSITE" id="PS51257">
    <property type="entry name" value="PROKAR_LIPOPROTEIN"/>
    <property type="match status" value="1"/>
</dbReference>
<reference evidence="3 4" key="1">
    <citation type="submission" date="2017-03" db="EMBL/GenBank/DDBJ databases">
        <title>Lifting the veil on microbial sulfur biogeochemistry in mining wastewaters.</title>
        <authorList>
            <person name="Kantor R.S."/>
            <person name="Colenbrander Nelson T."/>
            <person name="Marshall S."/>
            <person name="Bennett D."/>
            <person name="Apte S."/>
            <person name="Camacho D."/>
            <person name="Thomas B.C."/>
            <person name="Warren L.A."/>
            <person name="Banfield J.F."/>
        </authorList>
    </citation>
    <scope>NUCLEOTIDE SEQUENCE [LARGE SCALE GENOMIC DNA]</scope>
    <source>
        <strain evidence="3">32-67-7</strain>
    </source>
</reference>
<dbReference type="EMBL" id="NCDQ01000026">
    <property type="protein sequence ID" value="OYX05673.1"/>
    <property type="molecule type" value="Genomic_DNA"/>
</dbReference>